<sequence>MKASKPKWNSGLVSQMVFQQVLKSSAMLVVPNCYWTGYECDLLAIEKGMRIIDIEVKISRADLKADMKKDKWWHTLSWRCEGPPNPRPWPPKVWKHWFALPEGIWDDSLYSSIPANSGVMLMEDNRQRIRIARAPRPNRDAPKIEAADAINLARLSNYRLWGAQQRIWELEGA</sequence>
<protein>
    <recommendedName>
        <fullName evidence="3">MmcB family DNA repair protein</fullName>
    </recommendedName>
</protein>
<proteinExistence type="predicted"/>
<evidence type="ECO:0000313" key="2">
    <source>
        <dbReference type="Proteomes" id="UP000224101"/>
    </source>
</evidence>
<name>A0A218M303_9CAUD</name>
<dbReference type="KEGG" id="vg:40085833"/>
<evidence type="ECO:0000313" key="1">
    <source>
        <dbReference type="EMBL" id="ASD50429.1"/>
    </source>
</evidence>
<keyword evidence="2" id="KW-1185">Reference proteome</keyword>
<dbReference type="GeneID" id="40085833"/>
<dbReference type="RefSeq" id="YP_009609748.1">
    <property type="nucleotide sequence ID" value="NC_041997.1"/>
</dbReference>
<accession>A0A218M303</accession>
<dbReference type="Proteomes" id="UP000224101">
    <property type="component" value="Segment"/>
</dbReference>
<dbReference type="EMBL" id="KY979132">
    <property type="protein sequence ID" value="ASD50429.1"/>
    <property type="molecule type" value="Genomic_DNA"/>
</dbReference>
<evidence type="ECO:0008006" key="3">
    <source>
        <dbReference type="Google" id="ProtNLM"/>
    </source>
</evidence>
<organism evidence="1 2">
    <name type="scientific">Acidovorax phage ACP17</name>
    <dbReference type="NCBI Taxonomy" id="2010329"/>
    <lineage>
        <taxon>Viruses</taxon>
        <taxon>Duplodnaviria</taxon>
        <taxon>Heunggongvirae</taxon>
        <taxon>Uroviricota</taxon>
        <taxon>Caudoviricetes</taxon>
        <taxon>Busanvirus</taxon>
        <taxon>Busanvirus ACP17</taxon>
    </lineage>
</organism>
<reference evidence="1 2" key="1">
    <citation type="submission" date="2017-08" db="EMBL/GenBank/DDBJ databases">
        <title>Characterization and complete genome sequence of novel bacteriophage infecting the causal agent of bacterial fruit blotch, Acidovorax citrulli.</title>
        <authorList>
            <person name="Midani A.R."/>
            <person name="Park S.-H."/>
            <person name="Choi T.-J."/>
        </authorList>
    </citation>
    <scope>NUCLEOTIDE SEQUENCE [LARGE SCALE GENOMIC DNA]</scope>
</reference>